<dbReference type="Gene3D" id="1.20.1250.20">
    <property type="entry name" value="MFS general substrate transporter like domains"/>
    <property type="match status" value="2"/>
</dbReference>
<feature type="domain" description="Major facilitator superfamily (MFS) profile" evidence="6">
    <location>
        <begin position="204"/>
        <end position="410"/>
    </location>
</feature>
<feature type="transmembrane region" description="Helical" evidence="5">
    <location>
        <begin position="140"/>
        <end position="159"/>
    </location>
</feature>
<evidence type="ECO:0000313" key="7">
    <source>
        <dbReference type="EMBL" id="KKQ46287.1"/>
    </source>
</evidence>
<dbReference type="PROSITE" id="PS50850">
    <property type="entry name" value="MFS"/>
    <property type="match status" value="1"/>
</dbReference>
<gene>
    <name evidence="7" type="ORF">US65_C0042G0006</name>
</gene>
<organism evidence="7 8">
    <name type="scientific">Candidatus Yanofskybacteria bacterium GW2011_GWC2_37_9</name>
    <dbReference type="NCBI Taxonomy" id="1619028"/>
    <lineage>
        <taxon>Bacteria</taxon>
        <taxon>Candidatus Yanofskyibacteriota</taxon>
    </lineage>
</organism>
<comment type="caution">
    <text evidence="7">The sequence shown here is derived from an EMBL/GenBank/DDBJ whole genome shotgun (WGS) entry which is preliminary data.</text>
</comment>
<feature type="transmembrane region" description="Helical" evidence="5">
    <location>
        <begin position="72"/>
        <end position="92"/>
    </location>
</feature>
<feature type="transmembrane region" description="Helical" evidence="5">
    <location>
        <begin position="40"/>
        <end position="60"/>
    </location>
</feature>
<evidence type="ECO:0000256" key="3">
    <source>
        <dbReference type="ARBA" id="ARBA00022989"/>
    </source>
</evidence>
<dbReference type="SUPFAM" id="SSF103473">
    <property type="entry name" value="MFS general substrate transporter"/>
    <property type="match status" value="1"/>
</dbReference>
<dbReference type="InterPro" id="IPR050495">
    <property type="entry name" value="ATG22/LtaA_families"/>
</dbReference>
<comment type="subcellular location">
    <subcellularLocation>
        <location evidence="1">Endomembrane system</location>
        <topology evidence="1">Multi-pass membrane protein</topology>
    </subcellularLocation>
</comment>
<feature type="transmembrane region" description="Helical" evidence="5">
    <location>
        <begin position="348"/>
        <end position="367"/>
    </location>
</feature>
<feature type="non-terminal residue" evidence="7">
    <location>
        <position position="410"/>
    </location>
</feature>
<evidence type="ECO:0000259" key="6">
    <source>
        <dbReference type="PROSITE" id="PS50850"/>
    </source>
</evidence>
<dbReference type="EMBL" id="LBTU01000042">
    <property type="protein sequence ID" value="KKQ46287.1"/>
    <property type="molecule type" value="Genomic_DNA"/>
</dbReference>
<dbReference type="Proteomes" id="UP000034430">
    <property type="component" value="Unassembled WGS sequence"/>
</dbReference>
<dbReference type="GO" id="GO:0012505">
    <property type="term" value="C:endomembrane system"/>
    <property type="evidence" value="ECO:0007669"/>
    <property type="project" value="UniProtKB-SubCell"/>
</dbReference>
<name>A0A0G0HVH8_9BACT</name>
<dbReference type="PANTHER" id="PTHR23519">
    <property type="entry name" value="AUTOPHAGY-RELATED PROTEIN 22"/>
    <property type="match status" value="1"/>
</dbReference>
<feature type="transmembrane region" description="Helical" evidence="5">
    <location>
        <begin position="256"/>
        <end position="275"/>
    </location>
</feature>
<accession>A0A0G0HVH8</accession>
<evidence type="ECO:0000256" key="4">
    <source>
        <dbReference type="ARBA" id="ARBA00023136"/>
    </source>
</evidence>
<sequence length="410" mass="45666">MNKKQLFLWSLYDFANSIVYINFILYFATWIVVDAGLSDFWYNAIFAITTVILLFTAPILAARTDLRGGRKYWLNISTIGTFLSYGLVAILAGINNNVLLIALLFLTGQYFYQLSFVFYNPMLDDIADETHKSRVSGIGNFASSLGFVVGILITLPFAGSRITPLLISVPVFFILALPMMIFFKESKKHIGSINTSPIQDETKIFVKKMIAFFAVSAATPMLVAFFFYNDALLTISNNYSIYLERVFHSPDTSKSILLMTILIMSAIGSIIGGWLGDKIGALKTLKFILLGWVITIPVFALAPNFLVVTILTPIMGLLIGSAWTTSRSYLTTVLVKENMGYGFSFYTIAERFATLVGPLTWGGIIWAMGTEALAYRIAAGTMTIFCIIGLIILHRWRQPVILNNQIMDYG</sequence>
<keyword evidence="4 5" id="KW-0472">Membrane</keyword>
<reference evidence="7 8" key="1">
    <citation type="journal article" date="2015" name="Nature">
        <title>rRNA introns, odd ribosomes, and small enigmatic genomes across a large radiation of phyla.</title>
        <authorList>
            <person name="Brown C.T."/>
            <person name="Hug L.A."/>
            <person name="Thomas B.C."/>
            <person name="Sharon I."/>
            <person name="Castelle C.J."/>
            <person name="Singh A."/>
            <person name="Wilkins M.J."/>
            <person name="Williams K.H."/>
            <person name="Banfield J.F."/>
        </authorList>
    </citation>
    <scope>NUCLEOTIDE SEQUENCE [LARGE SCALE GENOMIC DNA]</scope>
</reference>
<feature type="transmembrane region" description="Helical" evidence="5">
    <location>
        <begin position="204"/>
        <end position="228"/>
    </location>
</feature>
<protein>
    <submittedName>
        <fullName evidence="7">Transporter, major facilitator family</fullName>
    </submittedName>
</protein>
<proteinExistence type="predicted"/>
<feature type="transmembrane region" description="Helical" evidence="5">
    <location>
        <begin position="287"/>
        <end position="308"/>
    </location>
</feature>
<dbReference type="GO" id="GO:0022857">
    <property type="term" value="F:transmembrane transporter activity"/>
    <property type="evidence" value="ECO:0007669"/>
    <property type="project" value="InterPro"/>
</dbReference>
<dbReference type="Pfam" id="PF07690">
    <property type="entry name" value="MFS_1"/>
    <property type="match status" value="1"/>
</dbReference>
<dbReference type="InterPro" id="IPR020846">
    <property type="entry name" value="MFS_dom"/>
</dbReference>
<dbReference type="InterPro" id="IPR011701">
    <property type="entry name" value="MFS"/>
</dbReference>
<evidence type="ECO:0000313" key="8">
    <source>
        <dbReference type="Proteomes" id="UP000034430"/>
    </source>
</evidence>
<feature type="transmembrane region" description="Helical" evidence="5">
    <location>
        <begin position="165"/>
        <end position="183"/>
    </location>
</feature>
<keyword evidence="3 5" id="KW-1133">Transmembrane helix</keyword>
<dbReference type="InterPro" id="IPR036259">
    <property type="entry name" value="MFS_trans_sf"/>
</dbReference>
<keyword evidence="2 5" id="KW-0812">Transmembrane</keyword>
<feature type="transmembrane region" description="Helical" evidence="5">
    <location>
        <begin position="7"/>
        <end position="28"/>
    </location>
</feature>
<feature type="transmembrane region" description="Helical" evidence="5">
    <location>
        <begin position="98"/>
        <end position="119"/>
    </location>
</feature>
<dbReference type="PANTHER" id="PTHR23519:SF1">
    <property type="entry name" value="AUTOPHAGY-RELATED PROTEIN 22"/>
    <property type="match status" value="1"/>
</dbReference>
<evidence type="ECO:0000256" key="1">
    <source>
        <dbReference type="ARBA" id="ARBA00004127"/>
    </source>
</evidence>
<feature type="transmembrane region" description="Helical" evidence="5">
    <location>
        <begin position="373"/>
        <end position="393"/>
    </location>
</feature>
<dbReference type="AlphaFoldDB" id="A0A0G0HVH8"/>
<evidence type="ECO:0000256" key="5">
    <source>
        <dbReference type="SAM" id="Phobius"/>
    </source>
</evidence>
<evidence type="ECO:0000256" key="2">
    <source>
        <dbReference type="ARBA" id="ARBA00022692"/>
    </source>
</evidence>